<keyword evidence="3" id="KW-1185">Reference proteome</keyword>
<evidence type="ECO:0000256" key="1">
    <source>
        <dbReference type="SAM" id="MobiDB-lite"/>
    </source>
</evidence>
<dbReference type="EMBL" id="CM018049">
    <property type="protein sequence ID" value="KAA8519243.1"/>
    <property type="molecule type" value="Genomic_DNA"/>
</dbReference>
<reference evidence="2 3" key="1">
    <citation type="submission" date="2019-09" db="EMBL/GenBank/DDBJ databases">
        <title>A chromosome-level genome assembly of the Chinese tupelo Nyssa sinensis.</title>
        <authorList>
            <person name="Yang X."/>
            <person name="Kang M."/>
            <person name="Yang Y."/>
            <person name="Xiong H."/>
            <person name="Wang M."/>
            <person name="Zhang Z."/>
            <person name="Wang Z."/>
            <person name="Wu H."/>
            <person name="Ma T."/>
            <person name="Liu J."/>
            <person name="Xi Z."/>
        </authorList>
    </citation>
    <scope>NUCLEOTIDE SEQUENCE [LARGE SCALE GENOMIC DNA]</scope>
    <source>
        <strain evidence="2">J267</strain>
        <tissue evidence="2">Leaf</tissue>
    </source>
</reference>
<evidence type="ECO:0000313" key="2">
    <source>
        <dbReference type="EMBL" id="KAA8519243.1"/>
    </source>
</evidence>
<sequence>MRWKVKRENGEGDEAEGGSGTKDKSVAGGNNDMENKDKNNIWMASSSVARVNPMPSVVAQPIGSLNSPTAKTRCSATKGLGLCGADDFYRDFSMADVDSSLESYEELFGVSQNQSKQFFENGGIDCLFGIGDMPGTDIKTRCAYTAELIDFKQIEQSMTMR</sequence>
<proteinExistence type="predicted"/>
<feature type="region of interest" description="Disordered" evidence="1">
    <location>
        <begin position="1"/>
        <end position="37"/>
    </location>
</feature>
<organism evidence="2 3">
    <name type="scientific">Nyssa sinensis</name>
    <dbReference type="NCBI Taxonomy" id="561372"/>
    <lineage>
        <taxon>Eukaryota</taxon>
        <taxon>Viridiplantae</taxon>
        <taxon>Streptophyta</taxon>
        <taxon>Embryophyta</taxon>
        <taxon>Tracheophyta</taxon>
        <taxon>Spermatophyta</taxon>
        <taxon>Magnoliopsida</taxon>
        <taxon>eudicotyledons</taxon>
        <taxon>Gunneridae</taxon>
        <taxon>Pentapetalae</taxon>
        <taxon>asterids</taxon>
        <taxon>Cornales</taxon>
        <taxon>Nyssaceae</taxon>
        <taxon>Nyssa</taxon>
    </lineage>
</organism>
<protein>
    <submittedName>
        <fullName evidence="2">Uncharacterized protein</fullName>
    </submittedName>
</protein>
<dbReference type="Proteomes" id="UP000325577">
    <property type="component" value="Linkage Group LG6"/>
</dbReference>
<dbReference type="AlphaFoldDB" id="A0A5J4ZKE1"/>
<evidence type="ECO:0000313" key="3">
    <source>
        <dbReference type="Proteomes" id="UP000325577"/>
    </source>
</evidence>
<accession>A0A5J4ZKE1</accession>
<name>A0A5J4ZKE1_9ASTE</name>
<feature type="compositionally biased region" description="Basic and acidic residues" evidence="1">
    <location>
        <begin position="1"/>
        <end position="10"/>
    </location>
</feature>
<gene>
    <name evidence="2" type="ORF">F0562_013499</name>
</gene>